<dbReference type="Proteomes" id="UP000221080">
    <property type="component" value="Chromosome 14"/>
</dbReference>
<accession>A0A2D0SFJ4</accession>
<dbReference type="AlphaFoldDB" id="A0A2D0SFJ4"/>
<keyword evidence="1" id="KW-1185">Reference proteome</keyword>
<protein>
    <submittedName>
        <fullName evidence="2">Uncharacterized protein LOC108275283 isoform X1</fullName>
    </submittedName>
</protein>
<reference evidence="2" key="2">
    <citation type="submission" date="2025-08" db="UniProtKB">
        <authorList>
            <consortium name="RefSeq"/>
        </authorList>
    </citation>
    <scope>IDENTIFICATION</scope>
    <source>
        <tissue evidence="2">Blood</tissue>
    </source>
</reference>
<organism evidence="1 2">
    <name type="scientific">Ictalurus punctatus</name>
    <name type="common">Channel catfish</name>
    <name type="synonym">Silurus punctatus</name>
    <dbReference type="NCBI Taxonomy" id="7998"/>
    <lineage>
        <taxon>Eukaryota</taxon>
        <taxon>Metazoa</taxon>
        <taxon>Chordata</taxon>
        <taxon>Craniata</taxon>
        <taxon>Vertebrata</taxon>
        <taxon>Euteleostomi</taxon>
        <taxon>Actinopterygii</taxon>
        <taxon>Neopterygii</taxon>
        <taxon>Teleostei</taxon>
        <taxon>Ostariophysi</taxon>
        <taxon>Siluriformes</taxon>
        <taxon>Ictaluridae</taxon>
        <taxon>Ictalurus</taxon>
    </lineage>
</organism>
<dbReference type="GeneID" id="108275283"/>
<sequence>MDRTCSYEVVVNNSAQAVMEPLNDCICSINRVSEALVAADVHPITGHCSNYDYIRQEIVQARWSLQHSDQAATACLRCLDESLETLTQDEGTLERQKNAAQRSLGDLRTKQASNEKLLEESLGALEQARTNLRSTRETLESQERRVQTAKTVGRVGLGLSVIPFVGWVVGPALVIGSAIEMAEASHAIEIAEEELEKFKNRAEKYAHRVHGHASAISRTTSRIGEIDRTLTRLRQDIHVVKKQRWFVAESQRKARSAVHLLSVLSGKVGVFERQTRVFVLHGSVVKVMEELMKSTEEIAGNELLCNGGMARLLHKMRENNRRLRSVCASQNTDADERLLLKYI</sequence>
<name>A0A2D0SFJ4_ICTPU</name>
<evidence type="ECO:0000313" key="2">
    <source>
        <dbReference type="RefSeq" id="XP_047015843.1"/>
    </source>
</evidence>
<dbReference type="RefSeq" id="XP_047015843.1">
    <property type="nucleotide sequence ID" value="XM_047159887.2"/>
</dbReference>
<dbReference type="OrthoDB" id="10260387at2759"/>
<proteinExistence type="predicted"/>
<reference evidence="1" key="1">
    <citation type="journal article" date="2016" name="Nat. Commun.">
        <title>The channel catfish genome sequence provides insights into the evolution of scale formation in teleosts.</title>
        <authorList>
            <person name="Liu Z."/>
            <person name="Liu S."/>
            <person name="Yao J."/>
            <person name="Bao L."/>
            <person name="Zhang J."/>
            <person name="Li Y."/>
            <person name="Jiang C."/>
            <person name="Sun L."/>
            <person name="Wang R."/>
            <person name="Zhang Y."/>
            <person name="Zhou T."/>
            <person name="Zeng Q."/>
            <person name="Fu Q."/>
            <person name="Gao S."/>
            <person name="Li N."/>
            <person name="Koren S."/>
            <person name="Jiang Y."/>
            <person name="Zimin A."/>
            <person name="Xu P."/>
            <person name="Phillippy A.M."/>
            <person name="Geng X."/>
            <person name="Song L."/>
            <person name="Sun F."/>
            <person name="Li C."/>
            <person name="Wang X."/>
            <person name="Chen A."/>
            <person name="Jin Y."/>
            <person name="Yuan Z."/>
            <person name="Yang Y."/>
            <person name="Tan S."/>
            <person name="Peatman E."/>
            <person name="Lu J."/>
            <person name="Qin Z."/>
            <person name="Dunham R."/>
            <person name="Li Z."/>
            <person name="Sonstegard T."/>
            <person name="Feng J."/>
            <person name="Danzmann R.G."/>
            <person name="Schroeder S."/>
            <person name="Scheffler B."/>
            <person name="Duke M.V."/>
            <person name="Ballard L."/>
            <person name="Kucuktas H."/>
            <person name="Kaltenboeck L."/>
            <person name="Liu H."/>
            <person name="Armbruster J."/>
            <person name="Xie Y."/>
            <person name="Kirby M.L."/>
            <person name="Tian Y."/>
            <person name="Flanagan M.E."/>
            <person name="Mu W."/>
            <person name="Waldbieser G.C."/>
        </authorList>
    </citation>
    <scope>NUCLEOTIDE SEQUENCE [LARGE SCALE GENOMIC DNA]</scope>
    <source>
        <strain evidence="1">SDA103</strain>
    </source>
</reference>
<gene>
    <name evidence="2" type="primary">LOC108275283</name>
</gene>
<evidence type="ECO:0000313" key="1">
    <source>
        <dbReference type="Proteomes" id="UP000221080"/>
    </source>
</evidence>